<sequence>MTATTAREARTTASTRWPVWTLAGICVLAALLYAWGFASGSWGNTYYTAGVKAMSSGFTDFLFGAYDPAGAVSVDKPPMSLWPQVVSVWIFGYHGWAILLPQVLAGVGAVFLLHRTVRRWAGEASGLFAALLLALTPITVAVNQVNLPDTLLVLLLVAAAYAVTRSIEDGRHTGWLLWSAFFVGCAFTTKMLQAWIVVPGLAAAFLVGASGPVRRKLLDLLAAGLVLFVSSFWWPALRDWWPGEKPYMASTADGTAMDLIFGYNGFGRLFGAEGGAAVATQAGGGNVGVAGGASGVTRMFGAAGGGQISWLLPLALLVLVLAAVGFRKAGREWRAGWVLWGGWLLLAGLLFSFAQGVMHPYTATMLAPAVAALCAAGIPLLWRAYRGDTAAWVLLPLAVAGTAAWAWVVISRNLAWHGWLRWAVLVAGVAAVLVLVLAKRRAELRRPALVLTLTAIVLAPAVWSVGTAVDGNRIGVLPSAGPLSELFAKLKGSPGGFGGLLTADLSQENRRILAYAKENSGGAEIVLAVERGSTAASPFLIHTDETVVALGGYAGADPAPSPARLSDWVAQGRLRFVLSSLGQGPSAPAQQERAAWLERRCVVVDPAAYGGQPTQKLFSCT</sequence>
<protein>
    <submittedName>
        <fullName evidence="11">4-amino-4-deoxy-L-arabinose transferase-like glycosyltransferase</fullName>
    </submittedName>
</protein>
<feature type="transmembrane region" description="Helical" evidence="8">
    <location>
        <begin position="88"/>
        <end position="113"/>
    </location>
</feature>
<comment type="subcellular location">
    <subcellularLocation>
        <location evidence="1">Cell membrane</location>
        <topology evidence="1">Multi-pass membrane protein</topology>
    </subcellularLocation>
</comment>
<keyword evidence="3" id="KW-0328">Glycosyltransferase</keyword>
<evidence type="ECO:0000256" key="2">
    <source>
        <dbReference type="ARBA" id="ARBA00022475"/>
    </source>
</evidence>
<keyword evidence="5 8" id="KW-0812">Transmembrane</keyword>
<dbReference type="Pfam" id="PF13231">
    <property type="entry name" value="PMT_2"/>
    <property type="match status" value="1"/>
</dbReference>
<dbReference type="InterPro" id="IPR038731">
    <property type="entry name" value="RgtA/B/C-like"/>
</dbReference>
<evidence type="ECO:0000256" key="6">
    <source>
        <dbReference type="ARBA" id="ARBA00022989"/>
    </source>
</evidence>
<dbReference type="InterPro" id="IPR050297">
    <property type="entry name" value="LipidA_mod_glycosyltrf_83"/>
</dbReference>
<feature type="domain" description="Glycosyltransferase RgtA/B/C/D-like" evidence="9">
    <location>
        <begin position="75"/>
        <end position="234"/>
    </location>
</feature>
<dbReference type="InterPro" id="IPR056785">
    <property type="entry name" value="YkcA/B-like_C"/>
</dbReference>
<evidence type="ECO:0000313" key="11">
    <source>
        <dbReference type="EMBL" id="MBP2186900.1"/>
    </source>
</evidence>
<dbReference type="PANTHER" id="PTHR33908">
    <property type="entry name" value="MANNOSYLTRANSFERASE YKCB-RELATED"/>
    <property type="match status" value="1"/>
</dbReference>
<evidence type="ECO:0000256" key="3">
    <source>
        <dbReference type="ARBA" id="ARBA00022676"/>
    </source>
</evidence>
<evidence type="ECO:0000256" key="8">
    <source>
        <dbReference type="SAM" id="Phobius"/>
    </source>
</evidence>
<comment type="caution">
    <text evidence="11">The sequence shown here is derived from an EMBL/GenBank/DDBJ whole genome shotgun (WGS) entry which is preliminary data.</text>
</comment>
<feature type="transmembrane region" description="Helical" evidence="8">
    <location>
        <begin position="308"/>
        <end position="326"/>
    </location>
</feature>
<name>A0ABS4Q5E8_9PSEU</name>
<feature type="transmembrane region" description="Helical" evidence="8">
    <location>
        <begin position="449"/>
        <end position="469"/>
    </location>
</feature>
<feature type="transmembrane region" description="Helical" evidence="8">
    <location>
        <begin position="195"/>
        <end position="213"/>
    </location>
</feature>
<dbReference type="PANTHER" id="PTHR33908:SF3">
    <property type="entry name" value="UNDECAPRENYL PHOSPHATE-ALPHA-4-AMINO-4-DEOXY-L-ARABINOSE ARABINOSYL TRANSFERASE"/>
    <property type="match status" value="1"/>
</dbReference>
<keyword evidence="6 8" id="KW-1133">Transmembrane helix</keyword>
<feature type="transmembrane region" description="Helical" evidence="8">
    <location>
        <begin position="220"/>
        <end position="237"/>
    </location>
</feature>
<dbReference type="RefSeq" id="WP_209670283.1">
    <property type="nucleotide sequence ID" value="NZ_JAGGMS010000001.1"/>
</dbReference>
<accession>A0ABS4Q5E8</accession>
<feature type="domain" description="Putative mannosyltransferase YkcA/B-like C-terminal" evidence="10">
    <location>
        <begin position="513"/>
        <end position="598"/>
    </location>
</feature>
<keyword evidence="4" id="KW-0808">Transferase</keyword>
<reference evidence="11 12" key="1">
    <citation type="submission" date="2021-03" db="EMBL/GenBank/DDBJ databases">
        <title>Sequencing the genomes of 1000 actinobacteria strains.</title>
        <authorList>
            <person name="Klenk H.-P."/>
        </authorList>
    </citation>
    <scope>NUCLEOTIDE SEQUENCE [LARGE SCALE GENOMIC DNA]</scope>
    <source>
        <strain evidence="11 12">DSM 45510</strain>
    </source>
</reference>
<evidence type="ECO:0000313" key="12">
    <source>
        <dbReference type="Proteomes" id="UP000741013"/>
    </source>
</evidence>
<feature type="transmembrane region" description="Helical" evidence="8">
    <location>
        <begin position="419"/>
        <end position="437"/>
    </location>
</feature>
<evidence type="ECO:0000259" key="10">
    <source>
        <dbReference type="Pfam" id="PF24878"/>
    </source>
</evidence>
<dbReference type="Proteomes" id="UP000741013">
    <property type="component" value="Unassembled WGS sequence"/>
</dbReference>
<dbReference type="Pfam" id="PF24878">
    <property type="entry name" value="YkcB_C"/>
    <property type="match status" value="1"/>
</dbReference>
<keyword evidence="2" id="KW-1003">Cell membrane</keyword>
<evidence type="ECO:0000256" key="1">
    <source>
        <dbReference type="ARBA" id="ARBA00004651"/>
    </source>
</evidence>
<proteinExistence type="predicted"/>
<evidence type="ECO:0000256" key="5">
    <source>
        <dbReference type="ARBA" id="ARBA00022692"/>
    </source>
</evidence>
<feature type="transmembrane region" description="Helical" evidence="8">
    <location>
        <begin position="17"/>
        <end position="38"/>
    </location>
</feature>
<feature type="transmembrane region" description="Helical" evidence="8">
    <location>
        <begin position="338"/>
        <end position="357"/>
    </location>
</feature>
<organism evidence="11 12">
    <name type="scientific">Amycolatopsis magusensis</name>
    <dbReference type="NCBI Taxonomy" id="882444"/>
    <lineage>
        <taxon>Bacteria</taxon>
        <taxon>Bacillati</taxon>
        <taxon>Actinomycetota</taxon>
        <taxon>Actinomycetes</taxon>
        <taxon>Pseudonocardiales</taxon>
        <taxon>Pseudonocardiaceae</taxon>
        <taxon>Amycolatopsis</taxon>
    </lineage>
</organism>
<gene>
    <name evidence="11" type="ORF">JOM49_008426</name>
</gene>
<feature type="transmembrane region" description="Helical" evidence="8">
    <location>
        <begin position="125"/>
        <end position="145"/>
    </location>
</feature>
<evidence type="ECO:0000259" key="9">
    <source>
        <dbReference type="Pfam" id="PF13231"/>
    </source>
</evidence>
<keyword evidence="12" id="KW-1185">Reference proteome</keyword>
<keyword evidence="7 8" id="KW-0472">Membrane</keyword>
<feature type="transmembrane region" description="Helical" evidence="8">
    <location>
        <begin position="363"/>
        <end position="382"/>
    </location>
</feature>
<feature type="transmembrane region" description="Helical" evidence="8">
    <location>
        <begin position="389"/>
        <end position="407"/>
    </location>
</feature>
<dbReference type="EMBL" id="JAGGMS010000001">
    <property type="protein sequence ID" value="MBP2186900.1"/>
    <property type="molecule type" value="Genomic_DNA"/>
</dbReference>
<evidence type="ECO:0000256" key="4">
    <source>
        <dbReference type="ARBA" id="ARBA00022679"/>
    </source>
</evidence>
<evidence type="ECO:0000256" key="7">
    <source>
        <dbReference type="ARBA" id="ARBA00023136"/>
    </source>
</evidence>